<dbReference type="PANTHER" id="PTHR48182:SF2">
    <property type="entry name" value="PROTEIN SERAC1"/>
    <property type="match status" value="1"/>
</dbReference>
<dbReference type="GO" id="GO:0005739">
    <property type="term" value="C:mitochondrion"/>
    <property type="evidence" value="ECO:0007669"/>
    <property type="project" value="UniProtKB-SubCell"/>
</dbReference>
<proteinExistence type="predicted"/>
<dbReference type="GO" id="GO:0016020">
    <property type="term" value="C:membrane"/>
    <property type="evidence" value="ECO:0007669"/>
    <property type="project" value="UniProtKB-SubCell"/>
</dbReference>
<dbReference type="PANTHER" id="PTHR48182">
    <property type="entry name" value="PROTEIN SERAC1"/>
    <property type="match status" value="1"/>
</dbReference>
<evidence type="ECO:0000256" key="7">
    <source>
        <dbReference type="SAM" id="MobiDB-lite"/>
    </source>
</evidence>
<dbReference type="Gene3D" id="3.40.50.1820">
    <property type="entry name" value="alpha/beta hydrolase"/>
    <property type="match status" value="1"/>
</dbReference>
<dbReference type="AlphaFoldDB" id="A0AAW0RNC0"/>
<keyword evidence="9" id="KW-1185">Reference proteome</keyword>
<feature type="compositionally biased region" description="Polar residues" evidence="7">
    <location>
        <begin position="30"/>
        <end position="44"/>
    </location>
</feature>
<evidence type="ECO:0000256" key="3">
    <source>
        <dbReference type="ARBA" id="ARBA00004370"/>
    </source>
</evidence>
<evidence type="ECO:0000313" key="9">
    <source>
        <dbReference type="Proteomes" id="UP001397290"/>
    </source>
</evidence>
<evidence type="ECO:0000256" key="6">
    <source>
        <dbReference type="ARBA" id="ARBA00023136"/>
    </source>
</evidence>
<evidence type="ECO:0000256" key="2">
    <source>
        <dbReference type="ARBA" id="ARBA00004240"/>
    </source>
</evidence>
<gene>
    <name evidence="8" type="ORF">G3M48_007138</name>
</gene>
<dbReference type="EMBL" id="JAAHCF010000501">
    <property type="protein sequence ID" value="KAK8143516.1"/>
    <property type="molecule type" value="Genomic_DNA"/>
</dbReference>
<evidence type="ECO:0000256" key="1">
    <source>
        <dbReference type="ARBA" id="ARBA00004173"/>
    </source>
</evidence>
<comment type="subcellular location">
    <subcellularLocation>
        <location evidence="2">Endoplasmic reticulum</location>
    </subcellularLocation>
    <subcellularLocation>
        <location evidence="3">Membrane</location>
    </subcellularLocation>
    <subcellularLocation>
        <location evidence="1">Mitochondrion</location>
    </subcellularLocation>
</comment>
<feature type="region of interest" description="Disordered" evidence="7">
    <location>
        <begin position="19"/>
        <end position="52"/>
    </location>
</feature>
<evidence type="ECO:0000256" key="5">
    <source>
        <dbReference type="ARBA" id="ARBA00023128"/>
    </source>
</evidence>
<dbReference type="InterPro" id="IPR052374">
    <property type="entry name" value="SERAC1"/>
</dbReference>
<keyword evidence="6" id="KW-0472">Membrane</keyword>
<dbReference type="GO" id="GO:0005783">
    <property type="term" value="C:endoplasmic reticulum"/>
    <property type="evidence" value="ECO:0007669"/>
    <property type="project" value="UniProtKB-SubCell"/>
</dbReference>
<dbReference type="SUPFAM" id="SSF53474">
    <property type="entry name" value="alpha/beta-Hydrolases"/>
    <property type="match status" value="1"/>
</dbReference>
<keyword evidence="4" id="KW-0256">Endoplasmic reticulum</keyword>
<sequence>MSWAMRKLKVVFRAGQKQPQTVPEIGADTTPLNPQPNQFSQSADGSAPTPTFPDGVQVLHDCPDAGVDICFVHGLTGDRETTWTAQGQHIPWPGVLLPSELPRARILTYGYDAYVVRRSVASTNRLMDHATSLLNDLTADRAGRNASARPLIFVAHSLGGLVCKEAILLSRNNPGPHLRSIFDHVVGIIFMGTPHKGSWMANWAKIPASALGLVKSTNKSLLKILEADDQFLQSIQSRFWSMVRELREGGRPFEVTCFFEGLPFPVAGTVVPTESATLEGYPSFSIHANHQDMVKFSSAEDNNFKRLLWELKRWQEQAGIASPSLEISIADDGRFVGGDEEAANRLVVALLDLPIDKRHVRVRALTLDNPAYRISCVNNYVKLREHVKRYQRALNFLVRGGVHYYSEQEPSNLVKAVIELRGLTLPCIEDYEWWFTWPTGKPDQVLKIRFSKKIADSVQSGLTEDHPIWLKQISPYIVWERVAPAAALSAVGGDDRNHAQHIDLDDWVLSHRQPSDLQRHTPIANV</sequence>
<dbReference type="Proteomes" id="UP001397290">
    <property type="component" value="Unassembled WGS sequence"/>
</dbReference>
<evidence type="ECO:0000313" key="8">
    <source>
        <dbReference type="EMBL" id="KAK8143516.1"/>
    </source>
</evidence>
<name>A0AAW0RNC0_9HYPO</name>
<evidence type="ECO:0000256" key="4">
    <source>
        <dbReference type="ARBA" id="ARBA00022824"/>
    </source>
</evidence>
<reference evidence="8 9" key="1">
    <citation type="submission" date="2020-02" db="EMBL/GenBank/DDBJ databases">
        <title>Comparative genomics of the hypocrealean fungal genus Beauvera.</title>
        <authorList>
            <person name="Showalter D.N."/>
            <person name="Bushley K.E."/>
            <person name="Rehner S.A."/>
        </authorList>
    </citation>
    <scope>NUCLEOTIDE SEQUENCE [LARGE SCALE GENOMIC DNA]</scope>
    <source>
        <strain evidence="8 9">ARSEF4384</strain>
    </source>
</reference>
<keyword evidence="5" id="KW-0496">Mitochondrion</keyword>
<accession>A0AAW0RNC0</accession>
<evidence type="ECO:0008006" key="10">
    <source>
        <dbReference type="Google" id="ProtNLM"/>
    </source>
</evidence>
<comment type="caution">
    <text evidence="8">The sequence shown here is derived from an EMBL/GenBank/DDBJ whole genome shotgun (WGS) entry which is preliminary data.</text>
</comment>
<organism evidence="8 9">
    <name type="scientific">Beauveria asiatica</name>
    <dbReference type="NCBI Taxonomy" id="1069075"/>
    <lineage>
        <taxon>Eukaryota</taxon>
        <taxon>Fungi</taxon>
        <taxon>Dikarya</taxon>
        <taxon>Ascomycota</taxon>
        <taxon>Pezizomycotina</taxon>
        <taxon>Sordariomycetes</taxon>
        <taxon>Hypocreomycetidae</taxon>
        <taxon>Hypocreales</taxon>
        <taxon>Cordycipitaceae</taxon>
        <taxon>Beauveria</taxon>
    </lineage>
</organism>
<protein>
    <recommendedName>
        <fullName evidence="10">DUF676 domain-containing protein</fullName>
    </recommendedName>
</protein>
<dbReference type="InterPro" id="IPR029058">
    <property type="entry name" value="AB_hydrolase_fold"/>
</dbReference>